<dbReference type="Proteomes" id="UP001303046">
    <property type="component" value="Unassembled WGS sequence"/>
</dbReference>
<dbReference type="Gene3D" id="3.60.10.10">
    <property type="entry name" value="Endonuclease/exonuclease/phosphatase"/>
    <property type="match status" value="1"/>
</dbReference>
<sequence length="211" mass="23574">MLAVADARTGPTDADLDALLAAAERMKFHVIALQETVRQMNDDTLVIRGEKVPSRSVGGVGIVVDSSIVHLVDSHEILLARLGILHLRPVLQKPISIINCYSKTSAAEESELEAFYEKLEEVLRNEISFYKFVVGNFNAKLGKATEEEYKIGRFGLGDRNENGNRLAGSLSAARLFHGNSLFMKKDHRQWTWESPNGATREESDHIPTNRW</sequence>
<evidence type="ECO:0000313" key="2">
    <source>
        <dbReference type="Proteomes" id="UP001303046"/>
    </source>
</evidence>
<proteinExistence type="predicted"/>
<dbReference type="SUPFAM" id="SSF56219">
    <property type="entry name" value="DNase I-like"/>
    <property type="match status" value="1"/>
</dbReference>
<keyword evidence="2" id="KW-1185">Reference proteome</keyword>
<dbReference type="EMBL" id="JAVFWL010000002">
    <property type="protein sequence ID" value="KAK6735475.1"/>
    <property type="molecule type" value="Genomic_DNA"/>
</dbReference>
<reference evidence="1 2" key="1">
    <citation type="submission" date="2023-08" db="EMBL/GenBank/DDBJ databases">
        <title>A Necator americanus chromosomal reference genome.</title>
        <authorList>
            <person name="Ilik V."/>
            <person name="Petrzelkova K.J."/>
            <person name="Pardy F."/>
            <person name="Fuh T."/>
            <person name="Niatou-Singa F.S."/>
            <person name="Gouil Q."/>
            <person name="Baker L."/>
            <person name="Ritchie M.E."/>
            <person name="Jex A.R."/>
            <person name="Gazzola D."/>
            <person name="Li H."/>
            <person name="Toshio Fujiwara R."/>
            <person name="Zhan B."/>
            <person name="Aroian R.V."/>
            <person name="Pafco B."/>
            <person name="Schwarz E.M."/>
        </authorList>
    </citation>
    <scope>NUCLEOTIDE SEQUENCE [LARGE SCALE GENOMIC DNA]</scope>
    <source>
        <strain evidence="1 2">Aroian</strain>
        <tissue evidence="1">Whole animal</tissue>
    </source>
</reference>
<dbReference type="InterPro" id="IPR027124">
    <property type="entry name" value="Swc5/CFDP1/2"/>
</dbReference>
<accession>A0ABR1CBK3</accession>
<gene>
    <name evidence="1" type="primary">Necator_chrII.g6387</name>
    <name evidence="1" type="ORF">RB195_018594</name>
</gene>
<dbReference type="PANTHER" id="PTHR23227">
    <property type="entry name" value="BUCENTAUR RELATED"/>
    <property type="match status" value="1"/>
</dbReference>
<name>A0ABR1CBK3_NECAM</name>
<comment type="caution">
    <text evidence="1">The sequence shown here is derived from an EMBL/GenBank/DDBJ whole genome shotgun (WGS) entry which is preliminary data.</text>
</comment>
<dbReference type="PANTHER" id="PTHR23227:SF67">
    <property type="entry name" value="CRANIOFACIAL DEVELOPMENT PROTEIN 2-LIKE"/>
    <property type="match status" value="1"/>
</dbReference>
<evidence type="ECO:0000313" key="1">
    <source>
        <dbReference type="EMBL" id="KAK6735475.1"/>
    </source>
</evidence>
<organism evidence="1 2">
    <name type="scientific">Necator americanus</name>
    <name type="common">Human hookworm</name>
    <dbReference type="NCBI Taxonomy" id="51031"/>
    <lineage>
        <taxon>Eukaryota</taxon>
        <taxon>Metazoa</taxon>
        <taxon>Ecdysozoa</taxon>
        <taxon>Nematoda</taxon>
        <taxon>Chromadorea</taxon>
        <taxon>Rhabditida</taxon>
        <taxon>Rhabditina</taxon>
        <taxon>Rhabditomorpha</taxon>
        <taxon>Strongyloidea</taxon>
        <taxon>Ancylostomatidae</taxon>
        <taxon>Bunostominae</taxon>
        <taxon>Necator</taxon>
    </lineage>
</organism>
<dbReference type="InterPro" id="IPR036691">
    <property type="entry name" value="Endo/exonu/phosph_ase_sf"/>
</dbReference>
<evidence type="ECO:0008006" key="3">
    <source>
        <dbReference type="Google" id="ProtNLM"/>
    </source>
</evidence>
<protein>
    <recommendedName>
        <fullName evidence="3">Endonuclease/exonuclease/phosphatase domain-containing protein</fullName>
    </recommendedName>
</protein>